<keyword evidence="2" id="KW-1185">Reference proteome</keyword>
<keyword evidence="1" id="KW-0255">Endonuclease</keyword>
<name>A0ABZ2RNB8_9BACT</name>
<gene>
    <name evidence="1" type="ORF">WG616_00655</name>
</gene>
<evidence type="ECO:0000313" key="1">
    <source>
        <dbReference type="EMBL" id="WXL28528.1"/>
    </source>
</evidence>
<dbReference type="GO" id="GO:0004519">
    <property type="term" value="F:endonuclease activity"/>
    <property type="evidence" value="ECO:0007669"/>
    <property type="project" value="UniProtKB-KW"/>
</dbReference>
<organism evidence="1 2">
    <name type="scientific">[Mycoplasma] gypis</name>
    <dbReference type="NCBI Taxonomy" id="92404"/>
    <lineage>
        <taxon>Bacteria</taxon>
        <taxon>Bacillati</taxon>
        <taxon>Mycoplasmatota</taxon>
        <taxon>Mycoplasmoidales</taxon>
        <taxon>Metamycoplasmataceae</taxon>
        <taxon>Metamycoplasma</taxon>
    </lineage>
</organism>
<dbReference type="EMBL" id="CP148066">
    <property type="protein sequence ID" value="WXL28528.1"/>
    <property type="molecule type" value="Genomic_DNA"/>
</dbReference>
<sequence length="127" mass="15228">MNTKDKTLRQLYIDKLDEISNSVFNEDQKTLTRHILNSVDEREVQNVYQLLLQRVKLGLRFDVSPTPIIDNQYVTLLKRNEKLSIGDQTKQRNKNMFIIGENFDVLNNLILVEREREREREREILRI</sequence>
<dbReference type="Proteomes" id="UP001460679">
    <property type="component" value="Chromosome"/>
</dbReference>
<reference evidence="1" key="1">
    <citation type="submission" date="2024-03" db="EMBL/GenBank/DDBJ databases">
        <title>Complete genome sequence of Mycoplasma gypis type strain B1/T1.</title>
        <authorList>
            <person name="Spergser J."/>
        </authorList>
    </citation>
    <scope>NUCLEOTIDE SEQUENCE [LARGE SCALE GENOMIC DNA]</scope>
    <source>
        <strain evidence="1">B1/T1</strain>
    </source>
</reference>
<accession>A0ABZ2RNB8</accession>
<proteinExistence type="predicted"/>
<keyword evidence="1" id="KW-0540">Nuclease</keyword>
<evidence type="ECO:0000313" key="2">
    <source>
        <dbReference type="Proteomes" id="UP001460679"/>
    </source>
</evidence>
<dbReference type="RefSeq" id="WP_338867529.1">
    <property type="nucleotide sequence ID" value="NZ_CP148066.1"/>
</dbReference>
<protein>
    <submittedName>
        <fullName evidence="1">Type III restriction endonuclease subunit M</fullName>
    </submittedName>
</protein>
<keyword evidence="1" id="KW-0378">Hydrolase</keyword>